<feature type="region of interest" description="Disordered" evidence="1">
    <location>
        <begin position="1"/>
        <end position="48"/>
    </location>
</feature>
<accession>A0A426XZU0</accession>
<name>A0A426XZU0_ENSVE</name>
<gene>
    <name evidence="2" type="ORF">B296_00029192</name>
</gene>
<dbReference type="EMBL" id="AMZH03016170">
    <property type="protein sequence ID" value="RRT44900.1"/>
    <property type="molecule type" value="Genomic_DNA"/>
</dbReference>
<evidence type="ECO:0000313" key="2">
    <source>
        <dbReference type="EMBL" id="RRT44900.1"/>
    </source>
</evidence>
<feature type="compositionally biased region" description="Basic and acidic residues" evidence="1">
    <location>
        <begin position="12"/>
        <end position="21"/>
    </location>
</feature>
<comment type="caution">
    <text evidence="2">The sequence shown here is derived from an EMBL/GenBank/DDBJ whole genome shotgun (WGS) entry which is preliminary data.</text>
</comment>
<protein>
    <submittedName>
        <fullName evidence="2">Uncharacterized protein</fullName>
    </submittedName>
</protein>
<feature type="compositionally biased region" description="Basic residues" evidence="1">
    <location>
        <begin position="23"/>
        <end position="34"/>
    </location>
</feature>
<organism evidence="2 3">
    <name type="scientific">Ensete ventricosum</name>
    <name type="common">Abyssinian banana</name>
    <name type="synonym">Musa ensete</name>
    <dbReference type="NCBI Taxonomy" id="4639"/>
    <lineage>
        <taxon>Eukaryota</taxon>
        <taxon>Viridiplantae</taxon>
        <taxon>Streptophyta</taxon>
        <taxon>Embryophyta</taxon>
        <taxon>Tracheophyta</taxon>
        <taxon>Spermatophyta</taxon>
        <taxon>Magnoliopsida</taxon>
        <taxon>Liliopsida</taxon>
        <taxon>Zingiberales</taxon>
        <taxon>Musaceae</taxon>
        <taxon>Ensete</taxon>
    </lineage>
</organism>
<feature type="compositionally biased region" description="Polar residues" evidence="1">
    <location>
        <begin position="1"/>
        <end position="11"/>
    </location>
</feature>
<dbReference type="AlphaFoldDB" id="A0A426XZU0"/>
<feature type="region of interest" description="Disordered" evidence="1">
    <location>
        <begin position="106"/>
        <end position="126"/>
    </location>
</feature>
<sequence>MSNTEVNQNPKADSENHEQKQKTGNKRRTKRRRQPASGSCGRISSSSYEEMPLRLPRLLSLSASPSTAKEAAWSNSLPPSLCPLVTSVQKTVASQKTGRSSLLQRIVNGHSESSSPSSLGRNRWSV</sequence>
<feature type="compositionally biased region" description="Low complexity" evidence="1">
    <location>
        <begin position="37"/>
        <end position="48"/>
    </location>
</feature>
<reference evidence="2 3" key="1">
    <citation type="journal article" date="2014" name="Agronomy (Basel)">
        <title>A Draft Genome Sequence for Ensete ventricosum, the Drought-Tolerant Tree Against Hunger.</title>
        <authorList>
            <person name="Harrison J."/>
            <person name="Moore K.A."/>
            <person name="Paszkiewicz K."/>
            <person name="Jones T."/>
            <person name="Grant M."/>
            <person name="Ambacheew D."/>
            <person name="Muzemil S."/>
            <person name="Studholme D.J."/>
        </authorList>
    </citation>
    <scope>NUCLEOTIDE SEQUENCE [LARGE SCALE GENOMIC DNA]</scope>
</reference>
<evidence type="ECO:0000256" key="1">
    <source>
        <dbReference type="SAM" id="MobiDB-lite"/>
    </source>
</evidence>
<dbReference type="Proteomes" id="UP000287651">
    <property type="component" value="Unassembled WGS sequence"/>
</dbReference>
<proteinExistence type="predicted"/>
<evidence type="ECO:0000313" key="3">
    <source>
        <dbReference type="Proteomes" id="UP000287651"/>
    </source>
</evidence>